<gene>
    <name evidence="1" type="ORF">GCM10022383_09670</name>
</gene>
<dbReference type="EMBL" id="BAABCP010000001">
    <property type="protein sequence ID" value="GAA3933179.1"/>
    <property type="molecule type" value="Genomic_DNA"/>
</dbReference>
<name>A0ABP7MYY5_9MICO</name>
<keyword evidence="2" id="KW-1185">Reference proteome</keyword>
<protein>
    <submittedName>
        <fullName evidence="1">Uncharacterized protein</fullName>
    </submittedName>
</protein>
<comment type="caution">
    <text evidence="1">The sequence shown here is derived from an EMBL/GenBank/DDBJ whole genome shotgun (WGS) entry which is preliminary data.</text>
</comment>
<organism evidence="1 2">
    <name type="scientific">Microbacterium soli</name>
    <dbReference type="NCBI Taxonomy" id="446075"/>
    <lineage>
        <taxon>Bacteria</taxon>
        <taxon>Bacillati</taxon>
        <taxon>Actinomycetota</taxon>
        <taxon>Actinomycetes</taxon>
        <taxon>Micrococcales</taxon>
        <taxon>Microbacteriaceae</taxon>
        <taxon>Microbacterium</taxon>
    </lineage>
</organism>
<reference evidence="2" key="1">
    <citation type="journal article" date="2019" name="Int. J. Syst. Evol. Microbiol.">
        <title>The Global Catalogue of Microorganisms (GCM) 10K type strain sequencing project: providing services to taxonomists for standard genome sequencing and annotation.</title>
        <authorList>
            <consortium name="The Broad Institute Genomics Platform"/>
            <consortium name="The Broad Institute Genome Sequencing Center for Infectious Disease"/>
            <person name="Wu L."/>
            <person name="Ma J."/>
        </authorList>
    </citation>
    <scope>NUCLEOTIDE SEQUENCE [LARGE SCALE GENOMIC DNA]</scope>
    <source>
        <strain evidence="2">JCM 17024</strain>
    </source>
</reference>
<evidence type="ECO:0000313" key="1">
    <source>
        <dbReference type="EMBL" id="GAA3933179.1"/>
    </source>
</evidence>
<evidence type="ECO:0000313" key="2">
    <source>
        <dbReference type="Proteomes" id="UP001501591"/>
    </source>
</evidence>
<sequence length="125" mass="13577">MGAALRDVPETRETHTSGGYVTVEIASPDDAATVFETIRSMPEFTELRRFSLEVPFSFSVSDDPAGFAEALDVGLAAAALPPVIRAEARRKVPDRIVLEEPITTRTAADRAFTAALIRVWNDTAE</sequence>
<dbReference type="Proteomes" id="UP001501591">
    <property type="component" value="Unassembled WGS sequence"/>
</dbReference>
<accession>A0ABP7MYY5</accession>
<proteinExistence type="predicted"/>